<evidence type="ECO:0000313" key="1">
    <source>
        <dbReference type="EMBL" id="MDV3662492.1"/>
    </source>
</evidence>
<gene>
    <name evidence="1" type="ORF">CMU51_00255</name>
</gene>
<dbReference type="Proteomes" id="UP001189000">
    <property type="component" value="Unassembled WGS sequence"/>
</dbReference>
<protein>
    <submittedName>
        <fullName evidence="1">Uncharacterized protein</fullName>
    </submittedName>
</protein>
<reference evidence="1" key="1">
    <citation type="submission" date="2023-02" db="EMBL/GenBank/DDBJ databases">
        <title>Elizabethkingia anophelis draft genomes.</title>
        <authorList>
            <person name="Nicholson A.C."/>
            <person name="Whitney A.M."/>
            <person name="Humrighouse B.W."/>
            <person name="Villarma A."/>
            <person name="Bell M."/>
            <person name="Mcquiston J."/>
        </authorList>
    </citation>
    <scope>NUCLEOTIDE SEQUENCE</scope>
    <source>
        <strain evidence="1">B4955</strain>
    </source>
</reference>
<accession>A0AAE4NYB1</accession>
<comment type="caution">
    <text evidence="1">The sequence shown here is derived from an EMBL/GenBank/DDBJ whole genome shotgun (WGS) entry which is preliminary data.</text>
</comment>
<proteinExistence type="predicted"/>
<organism evidence="1 2">
    <name type="scientific">Elizabethkingia anophelis</name>
    <dbReference type="NCBI Taxonomy" id="1117645"/>
    <lineage>
        <taxon>Bacteria</taxon>
        <taxon>Pseudomonadati</taxon>
        <taxon>Bacteroidota</taxon>
        <taxon>Flavobacteriia</taxon>
        <taxon>Flavobacteriales</taxon>
        <taxon>Weeksellaceae</taxon>
        <taxon>Elizabethkingia</taxon>
    </lineage>
</organism>
<name>A0AAE4NYB1_9FLAO</name>
<evidence type="ECO:0000313" key="2">
    <source>
        <dbReference type="Proteomes" id="UP001189000"/>
    </source>
</evidence>
<dbReference type="AlphaFoldDB" id="A0AAE4NYB1"/>
<sequence length="706" mass="79987">MRMKTIEQCSSISMQWQCSYNQEPINDWIINPQNPSFVWSKGASYPRSFSRQIQVPELQYVYPQYDSFKFRVYINDSAPSQWLSLQNDKLLGSDLHLQPGESTTFMYNFLNLDSLPTGEYVNTINIVAIGIKNGIETEITAENIYSAGAIKISVSGTGSGGGENPDPGTGIRPEKSIYRLIWNKQTQILSGDLNFKVLGNENNKTLYVEDVNWPIREDIQGLVPLQIDPRQISSNNNIGVFKPYEMDAISLNPSTEDGIWNISFRILDENRNVIISFPVELTKTNGNSFEVSPGSIIKSIDKSEDNTTEVKAILSNPNNLNISVSSVPNFIQSVNITGNEIKILTKPGNSLTLGNHDGDIILSGGAVTRKINMKVTVVNFIQSDFSGELYYFALDKRKVKITRSSILGTKIYMKLEMFFSGYGKQYQDIQEFQLSYFQGMAEFDPGKEVQSFFIKTQENLPPGDFIAYVLAQVKISFTERKDDNTVINTYNLPKIYFAAGKKPKCFPLLTDYPIRRTFNNSQILISSDLLSKKEQIKNLSNIYSEPKPDEMLTAAIKTYLFDRNKFAISLKNKIISNGSVSLIPIPDPNSIAHIYWINQNLVFDWFSASGFNSIVSEFEHTISDNYKDGKDEKYYSTQNDTLKINTGWVLYEERELIDDLLKSPFCLVEVDGKILKCLPNGKKNELKNSSETMFSMTLEFKKLKDE</sequence>
<dbReference type="EMBL" id="NWGY01000001">
    <property type="protein sequence ID" value="MDV3662492.1"/>
    <property type="molecule type" value="Genomic_DNA"/>
</dbReference>